<feature type="transmembrane region" description="Helical" evidence="10">
    <location>
        <begin position="44"/>
        <end position="70"/>
    </location>
</feature>
<evidence type="ECO:0000256" key="7">
    <source>
        <dbReference type="ARBA" id="ARBA00023136"/>
    </source>
</evidence>
<keyword evidence="6 10" id="KW-1133">Transmembrane helix</keyword>
<keyword evidence="13" id="KW-1185">Reference proteome</keyword>
<sequence length="566" mass="60850">MQPQDTIKFEGVEEPSERLGATEDHSPELDSSKEYHDYPTGIRLGLICLSLCLSIFLTALDNTIIATAIPKITDQFQSQGDIGWYGSAYLLTQASLQLLFGKAYTYGSIKWIFLMAIALFELGSLVCGVAPNSTALICGRAIAGLGAAGISNGAMIIVTYSVPLVKRPMYTGLIGAMYGIASVVGPILGGVFTDKVTWRWCFYINLPIGGVAVMLIVIFFTAPQRSAITDMSWGDRLKQFDFLGSLVFMPAVICVLLALQWGGTSYPWSNWRNILLLVLFGVLVLCWLLLQYFKGDSATVPPRLVAQRSVAAALWFNFCMGSFFLILVYYVPIWFQAVKDQSAMGSGIRTLPFILGLVLVSIIAGIGVTIVGYYAPFMIASSIVSSIGAGLLMTFRPSTGHAHWIGYQAIVGIGVGLGLQQPLVVCQTVLSLDDVPTGTAMMYFVQTFGGALFIAVAQNVFQNRLKEELIKTVPDVDPNVVVSTGATSLQGSVSAQDLPRVLSAYNAGLTRAFLVATIMAALTLIGSLAVQWRTIKSTKSEANKPNTDLNESVDKDATTAAVGDAP</sequence>
<reference evidence="12 13" key="1">
    <citation type="submission" date="2016-12" db="EMBL/GenBank/DDBJ databases">
        <title>The genomes of Aspergillus section Nigri reveals drivers in fungal speciation.</title>
        <authorList>
            <consortium name="DOE Joint Genome Institute"/>
            <person name="Vesth T.C."/>
            <person name="Nybo J."/>
            <person name="Theobald S."/>
            <person name="Brandl J."/>
            <person name="Frisvad J.C."/>
            <person name="Nielsen K.F."/>
            <person name="Lyhne E.K."/>
            <person name="Kogle M.E."/>
            <person name="Kuo A."/>
            <person name="Riley R."/>
            <person name="Clum A."/>
            <person name="Nolan M."/>
            <person name="Lipzen A."/>
            <person name="Salamov A."/>
            <person name="Henrissat B."/>
            <person name="Wiebenga A."/>
            <person name="De Vries R.P."/>
            <person name="Grigoriev I.V."/>
            <person name="Mortensen U.H."/>
            <person name="Andersen M.R."/>
            <person name="Baker S.E."/>
        </authorList>
    </citation>
    <scope>NUCLEOTIDE SEQUENCE [LARGE SCALE GENOMIC DNA]</scope>
    <source>
        <strain evidence="12 13">CBS 121591</strain>
    </source>
</reference>
<feature type="transmembrane region" description="Helical" evidence="10">
    <location>
        <begin position="242"/>
        <end position="262"/>
    </location>
</feature>
<accession>A0A319C7T8</accession>
<feature type="transmembrane region" description="Helical" evidence="10">
    <location>
        <begin position="274"/>
        <end position="293"/>
    </location>
</feature>
<dbReference type="InterPro" id="IPR011701">
    <property type="entry name" value="MFS"/>
</dbReference>
<evidence type="ECO:0000256" key="3">
    <source>
        <dbReference type="ARBA" id="ARBA00022448"/>
    </source>
</evidence>
<evidence type="ECO:0000256" key="9">
    <source>
        <dbReference type="SAM" id="MobiDB-lite"/>
    </source>
</evidence>
<evidence type="ECO:0000256" key="1">
    <source>
        <dbReference type="ARBA" id="ARBA00004651"/>
    </source>
</evidence>
<evidence type="ECO:0000256" key="8">
    <source>
        <dbReference type="ARBA" id="ARBA00023180"/>
    </source>
</evidence>
<dbReference type="GO" id="GO:0005886">
    <property type="term" value="C:plasma membrane"/>
    <property type="evidence" value="ECO:0007669"/>
    <property type="project" value="UniProtKB-SubCell"/>
</dbReference>
<keyword evidence="4" id="KW-1003">Cell membrane</keyword>
<dbReference type="Gene3D" id="1.20.1720.10">
    <property type="entry name" value="Multidrug resistance protein D"/>
    <property type="match status" value="1"/>
</dbReference>
<comment type="similarity">
    <text evidence="2">Belongs to the major facilitator superfamily. TCR/Tet family.</text>
</comment>
<feature type="domain" description="Major facilitator superfamily (MFS) profile" evidence="11">
    <location>
        <begin position="47"/>
        <end position="535"/>
    </location>
</feature>
<feature type="transmembrane region" description="Helical" evidence="10">
    <location>
        <begin position="169"/>
        <end position="188"/>
    </location>
</feature>
<dbReference type="EMBL" id="KZ821703">
    <property type="protein sequence ID" value="PYH81304.1"/>
    <property type="molecule type" value="Genomic_DNA"/>
</dbReference>
<dbReference type="PANTHER" id="PTHR23501">
    <property type="entry name" value="MAJOR FACILITATOR SUPERFAMILY"/>
    <property type="match status" value="1"/>
</dbReference>
<gene>
    <name evidence="12" type="ORF">BO82DRAFT_402569</name>
</gene>
<evidence type="ECO:0000313" key="13">
    <source>
        <dbReference type="Proteomes" id="UP000248340"/>
    </source>
</evidence>
<feature type="compositionally biased region" description="Basic and acidic residues" evidence="9">
    <location>
        <begin position="7"/>
        <end position="32"/>
    </location>
</feature>
<keyword evidence="3" id="KW-0813">Transport</keyword>
<dbReference type="PANTHER" id="PTHR23501:SF199">
    <property type="entry name" value="MFS EFFLUX TRANSPORTER INPD-RELATED"/>
    <property type="match status" value="1"/>
</dbReference>
<keyword evidence="8" id="KW-0325">Glycoprotein</keyword>
<feature type="transmembrane region" description="Helical" evidence="10">
    <location>
        <begin position="112"/>
        <end position="130"/>
    </location>
</feature>
<feature type="transmembrane region" description="Helical" evidence="10">
    <location>
        <begin position="142"/>
        <end position="163"/>
    </location>
</feature>
<dbReference type="InterPro" id="IPR036259">
    <property type="entry name" value="MFS_trans_sf"/>
</dbReference>
<proteinExistence type="inferred from homology"/>
<dbReference type="InterPro" id="IPR020846">
    <property type="entry name" value="MFS_dom"/>
</dbReference>
<protein>
    <submittedName>
        <fullName evidence="12">DHA14-like major facilitator</fullName>
    </submittedName>
</protein>
<evidence type="ECO:0000313" key="12">
    <source>
        <dbReference type="EMBL" id="PYH81304.1"/>
    </source>
</evidence>
<feature type="transmembrane region" description="Helical" evidence="10">
    <location>
        <begin position="377"/>
        <end position="395"/>
    </location>
</feature>
<feature type="region of interest" description="Disordered" evidence="9">
    <location>
        <begin position="540"/>
        <end position="566"/>
    </location>
</feature>
<dbReference type="CDD" id="cd17502">
    <property type="entry name" value="MFS_Azr1_MDR_like"/>
    <property type="match status" value="1"/>
</dbReference>
<dbReference type="OrthoDB" id="10021397at2759"/>
<feature type="transmembrane region" description="Helical" evidence="10">
    <location>
        <begin position="351"/>
        <end position="371"/>
    </location>
</feature>
<evidence type="ECO:0000256" key="5">
    <source>
        <dbReference type="ARBA" id="ARBA00022692"/>
    </source>
</evidence>
<evidence type="ECO:0000256" key="6">
    <source>
        <dbReference type="ARBA" id="ARBA00022989"/>
    </source>
</evidence>
<feature type="transmembrane region" description="Helical" evidence="10">
    <location>
        <begin position="512"/>
        <end position="532"/>
    </location>
</feature>
<keyword evidence="5 10" id="KW-0812">Transmembrane</keyword>
<dbReference type="PRINTS" id="PR01036">
    <property type="entry name" value="TCRTETB"/>
</dbReference>
<evidence type="ECO:0000256" key="10">
    <source>
        <dbReference type="SAM" id="Phobius"/>
    </source>
</evidence>
<feature type="transmembrane region" description="Helical" evidence="10">
    <location>
        <begin position="313"/>
        <end position="331"/>
    </location>
</feature>
<feature type="region of interest" description="Disordered" evidence="9">
    <location>
        <begin position="1"/>
        <end position="32"/>
    </location>
</feature>
<dbReference type="RefSeq" id="XP_025491504.1">
    <property type="nucleotide sequence ID" value="XM_025639326.1"/>
</dbReference>
<dbReference type="AlphaFoldDB" id="A0A319C7T8"/>
<dbReference type="GeneID" id="37142068"/>
<keyword evidence="7 10" id="KW-0472">Membrane</keyword>
<dbReference type="FunFam" id="1.20.1250.20:FF:000489">
    <property type="entry name" value="MFS general substrate transporter"/>
    <property type="match status" value="1"/>
</dbReference>
<dbReference type="GO" id="GO:0022857">
    <property type="term" value="F:transmembrane transporter activity"/>
    <property type="evidence" value="ECO:0007669"/>
    <property type="project" value="InterPro"/>
</dbReference>
<name>A0A319C7T8_9EURO</name>
<dbReference type="Proteomes" id="UP000248340">
    <property type="component" value="Unassembled WGS sequence"/>
</dbReference>
<dbReference type="PROSITE" id="PS50850">
    <property type="entry name" value="MFS"/>
    <property type="match status" value="1"/>
</dbReference>
<evidence type="ECO:0000256" key="2">
    <source>
        <dbReference type="ARBA" id="ARBA00007520"/>
    </source>
</evidence>
<comment type="subcellular location">
    <subcellularLocation>
        <location evidence="1">Cell membrane</location>
        <topology evidence="1">Multi-pass membrane protein</topology>
    </subcellularLocation>
</comment>
<evidence type="ECO:0000256" key="4">
    <source>
        <dbReference type="ARBA" id="ARBA00022475"/>
    </source>
</evidence>
<dbReference type="FunFam" id="1.20.1720.10:FF:000012">
    <property type="entry name" value="MFS toxin efflux pump (AflT)"/>
    <property type="match status" value="1"/>
</dbReference>
<dbReference type="SUPFAM" id="SSF103473">
    <property type="entry name" value="MFS general substrate transporter"/>
    <property type="match status" value="2"/>
</dbReference>
<feature type="transmembrane region" description="Helical" evidence="10">
    <location>
        <begin position="402"/>
        <end position="420"/>
    </location>
</feature>
<dbReference type="Pfam" id="PF07690">
    <property type="entry name" value="MFS_1"/>
    <property type="match status" value="1"/>
</dbReference>
<organism evidence="12 13">
    <name type="scientific">Aspergillus uvarum CBS 121591</name>
    <dbReference type="NCBI Taxonomy" id="1448315"/>
    <lineage>
        <taxon>Eukaryota</taxon>
        <taxon>Fungi</taxon>
        <taxon>Dikarya</taxon>
        <taxon>Ascomycota</taxon>
        <taxon>Pezizomycotina</taxon>
        <taxon>Eurotiomycetes</taxon>
        <taxon>Eurotiomycetidae</taxon>
        <taxon>Eurotiales</taxon>
        <taxon>Aspergillaceae</taxon>
        <taxon>Aspergillus</taxon>
        <taxon>Aspergillus subgen. Circumdati</taxon>
    </lineage>
</organism>
<feature type="transmembrane region" description="Helical" evidence="10">
    <location>
        <begin position="200"/>
        <end position="222"/>
    </location>
</feature>
<dbReference type="VEuPathDB" id="FungiDB:BO82DRAFT_402569"/>
<feature type="transmembrane region" description="Helical" evidence="10">
    <location>
        <begin position="440"/>
        <end position="461"/>
    </location>
</feature>
<evidence type="ECO:0000259" key="11">
    <source>
        <dbReference type="PROSITE" id="PS50850"/>
    </source>
</evidence>
<dbReference type="FunFam" id="1.20.1250.20:FF:000196">
    <property type="entry name" value="MFS toxin efflux pump (AflT)"/>
    <property type="match status" value="1"/>
</dbReference>